<evidence type="ECO:0000256" key="3">
    <source>
        <dbReference type="ARBA" id="ARBA00023004"/>
    </source>
</evidence>
<dbReference type="SUPFAM" id="SSF102114">
    <property type="entry name" value="Radical SAM enzymes"/>
    <property type="match status" value="1"/>
</dbReference>
<keyword evidence="8" id="KW-1185">Reference proteome</keyword>
<dbReference type="RefSeq" id="WP_328737691.1">
    <property type="nucleotide sequence ID" value="NZ_CP108038.1"/>
</dbReference>
<dbReference type="InterPro" id="IPR058240">
    <property type="entry name" value="rSAM_sf"/>
</dbReference>
<dbReference type="SFLD" id="SFLDS00029">
    <property type="entry name" value="Radical_SAM"/>
    <property type="match status" value="1"/>
</dbReference>
<evidence type="ECO:0000313" key="7">
    <source>
        <dbReference type="EMBL" id="WUN91982.1"/>
    </source>
</evidence>
<feature type="domain" description="Radical SAM core" evidence="6">
    <location>
        <begin position="21"/>
        <end position="162"/>
    </location>
</feature>
<dbReference type="InterPro" id="IPR007197">
    <property type="entry name" value="rSAM"/>
</dbReference>
<dbReference type="EMBL" id="CP108038">
    <property type="protein sequence ID" value="WUN91982.1"/>
    <property type="molecule type" value="Genomic_DNA"/>
</dbReference>
<accession>A0ABZ1RBL2</accession>
<evidence type="ECO:0000256" key="5">
    <source>
        <dbReference type="SAM" id="MobiDB-lite"/>
    </source>
</evidence>
<evidence type="ECO:0000256" key="2">
    <source>
        <dbReference type="ARBA" id="ARBA00022723"/>
    </source>
</evidence>
<dbReference type="Pfam" id="PF04055">
    <property type="entry name" value="Radical_SAM"/>
    <property type="match status" value="1"/>
</dbReference>
<organism evidence="7 8">
    <name type="scientific">Streptomyces bobili</name>
    <dbReference type="NCBI Taxonomy" id="67280"/>
    <lineage>
        <taxon>Bacteria</taxon>
        <taxon>Bacillati</taxon>
        <taxon>Actinomycetota</taxon>
        <taxon>Actinomycetes</taxon>
        <taxon>Kitasatosporales</taxon>
        <taxon>Streptomycetaceae</taxon>
        <taxon>Streptomyces</taxon>
    </lineage>
</organism>
<keyword evidence="3" id="KW-0408">Iron</keyword>
<dbReference type="InterPro" id="IPR050377">
    <property type="entry name" value="Radical_SAM_PqqE_MftC-like"/>
</dbReference>
<evidence type="ECO:0000256" key="1">
    <source>
        <dbReference type="ARBA" id="ARBA00022691"/>
    </source>
</evidence>
<dbReference type="Gene3D" id="3.20.20.70">
    <property type="entry name" value="Aldolase class I"/>
    <property type="match status" value="1"/>
</dbReference>
<sequence length="463" mass="47782">MRLAEIIELRPVPAAGLLATLTRRCPLSCAHCSTSSGPRGEDTPAEALRRFVGGFTAGDRPEVLMLTGGEPLLRPALVGDLAELAASAGTRTSVLSGMFFATEGPVPDRIMRALRHVAHFSASIDVFHEREVPRAAAFRAVHHIMDSGIDVSFHVVGNSMDDPYLADITASIRAEFRDQAAVLVNHVRQVGRAAVRTVPLPGAGEQAVEWAGEGAAAEGRPAPCAMAAWPVVGFDGTVTACCNQRVVDARPLPEHLRLGHIAVDDWPRIRRRCQESPVLRTIRTAGVGSCASCRTLARRPAALAAAERAGSRPAAGAMDALGARLQRDAGAAALLRRYGNERYAPLVLLDGRESGRGGGCGSGGDAGPGPGLGVGCGCGGDAGPWPGRGAGCGCGGDAGRGAGYGSSRDAGPETGREPGCGTSRETGDETSRRTGSADTHAPECGRHGSRESGREYDEGGGPA</sequence>
<keyword evidence="2" id="KW-0479">Metal-binding</keyword>
<dbReference type="Proteomes" id="UP001432071">
    <property type="component" value="Chromosome"/>
</dbReference>
<dbReference type="PANTHER" id="PTHR11228:SF7">
    <property type="entry name" value="PQQA PEPTIDE CYCLASE"/>
    <property type="match status" value="1"/>
</dbReference>
<proteinExistence type="predicted"/>
<dbReference type="GeneID" id="93767438"/>
<dbReference type="CDD" id="cd01335">
    <property type="entry name" value="Radical_SAM"/>
    <property type="match status" value="1"/>
</dbReference>
<evidence type="ECO:0000313" key="8">
    <source>
        <dbReference type="Proteomes" id="UP001432071"/>
    </source>
</evidence>
<reference evidence="7" key="1">
    <citation type="submission" date="2022-10" db="EMBL/GenBank/DDBJ databases">
        <title>The complete genomes of actinobacterial strains from the NBC collection.</title>
        <authorList>
            <person name="Joergensen T.S."/>
            <person name="Alvarez Arevalo M."/>
            <person name="Sterndorff E.B."/>
            <person name="Faurdal D."/>
            <person name="Vuksanovic O."/>
            <person name="Mourched A.-S."/>
            <person name="Charusanti P."/>
            <person name="Shaw S."/>
            <person name="Blin K."/>
            <person name="Weber T."/>
        </authorList>
    </citation>
    <scope>NUCLEOTIDE SEQUENCE</scope>
    <source>
        <strain evidence="7">NBC_00302</strain>
    </source>
</reference>
<evidence type="ECO:0000256" key="4">
    <source>
        <dbReference type="ARBA" id="ARBA00023014"/>
    </source>
</evidence>
<protein>
    <submittedName>
        <fullName evidence="7">Radical SAM protein</fullName>
    </submittedName>
</protein>
<dbReference type="InterPro" id="IPR013785">
    <property type="entry name" value="Aldolase_TIM"/>
</dbReference>
<name>A0ABZ1RBL2_9ACTN</name>
<keyword evidence="1" id="KW-0949">S-adenosyl-L-methionine</keyword>
<gene>
    <name evidence="7" type="ORF">OHT53_40670</name>
</gene>
<feature type="compositionally biased region" description="Basic and acidic residues" evidence="5">
    <location>
        <begin position="440"/>
        <end position="457"/>
    </location>
</feature>
<keyword evidence="4" id="KW-0411">Iron-sulfur</keyword>
<evidence type="ECO:0000259" key="6">
    <source>
        <dbReference type="Pfam" id="PF04055"/>
    </source>
</evidence>
<dbReference type="PANTHER" id="PTHR11228">
    <property type="entry name" value="RADICAL SAM DOMAIN PROTEIN"/>
    <property type="match status" value="1"/>
</dbReference>
<feature type="region of interest" description="Disordered" evidence="5">
    <location>
        <begin position="402"/>
        <end position="463"/>
    </location>
</feature>